<dbReference type="HOGENOM" id="CLU_655952_0_0_1"/>
<name>K1S0U7_MAGGI</name>
<evidence type="ECO:0000313" key="1">
    <source>
        <dbReference type="EMBL" id="EKC40866.1"/>
    </source>
</evidence>
<dbReference type="PANTHER" id="PTHR33480:SF1">
    <property type="entry name" value="TYR RECOMBINASE DOMAIN-CONTAINING PROTEIN"/>
    <property type="match status" value="1"/>
</dbReference>
<accession>K1S0U7</accession>
<dbReference type="EMBL" id="JH816408">
    <property type="protein sequence ID" value="EKC40866.1"/>
    <property type="molecule type" value="Genomic_DNA"/>
</dbReference>
<dbReference type="InParanoid" id="K1S0U7"/>
<gene>
    <name evidence="1" type="ORF">CGI_10014896</name>
</gene>
<protein>
    <submittedName>
        <fullName evidence="1">Uncharacterized protein</fullName>
    </submittedName>
</protein>
<reference evidence="1" key="1">
    <citation type="journal article" date="2012" name="Nature">
        <title>The oyster genome reveals stress adaptation and complexity of shell formation.</title>
        <authorList>
            <person name="Zhang G."/>
            <person name="Fang X."/>
            <person name="Guo X."/>
            <person name="Li L."/>
            <person name="Luo R."/>
            <person name="Xu F."/>
            <person name="Yang P."/>
            <person name="Zhang L."/>
            <person name="Wang X."/>
            <person name="Qi H."/>
            <person name="Xiong Z."/>
            <person name="Que H."/>
            <person name="Xie Y."/>
            <person name="Holland P.W."/>
            <person name="Paps J."/>
            <person name="Zhu Y."/>
            <person name="Wu F."/>
            <person name="Chen Y."/>
            <person name="Wang J."/>
            <person name="Peng C."/>
            <person name="Meng J."/>
            <person name="Yang L."/>
            <person name="Liu J."/>
            <person name="Wen B."/>
            <person name="Zhang N."/>
            <person name="Huang Z."/>
            <person name="Zhu Q."/>
            <person name="Feng Y."/>
            <person name="Mount A."/>
            <person name="Hedgecock D."/>
            <person name="Xu Z."/>
            <person name="Liu Y."/>
            <person name="Domazet-Loso T."/>
            <person name="Du Y."/>
            <person name="Sun X."/>
            <person name="Zhang S."/>
            <person name="Liu B."/>
            <person name="Cheng P."/>
            <person name="Jiang X."/>
            <person name="Li J."/>
            <person name="Fan D."/>
            <person name="Wang W."/>
            <person name="Fu W."/>
            <person name="Wang T."/>
            <person name="Wang B."/>
            <person name="Zhang J."/>
            <person name="Peng Z."/>
            <person name="Li Y."/>
            <person name="Li N."/>
            <person name="Wang J."/>
            <person name="Chen M."/>
            <person name="He Y."/>
            <person name="Tan F."/>
            <person name="Song X."/>
            <person name="Zheng Q."/>
            <person name="Huang R."/>
            <person name="Yang H."/>
            <person name="Du X."/>
            <person name="Chen L."/>
            <person name="Yang M."/>
            <person name="Gaffney P.M."/>
            <person name="Wang S."/>
            <person name="Luo L."/>
            <person name="She Z."/>
            <person name="Ming Y."/>
            <person name="Huang W."/>
            <person name="Zhang S."/>
            <person name="Huang B."/>
            <person name="Zhang Y."/>
            <person name="Qu T."/>
            <person name="Ni P."/>
            <person name="Miao G."/>
            <person name="Wang J."/>
            <person name="Wang Q."/>
            <person name="Steinberg C.E."/>
            <person name="Wang H."/>
            <person name="Li N."/>
            <person name="Qian L."/>
            <person name="Zhang G."/>
            <person name="Li Y."/>
            <person name="Yang H."/>
            <person name="Liu X."/>
            <person name="Wang J."/>
            <person name="Yin Y."/>
            <person name="Wang J."/>
        </authorList>
    </citation>
    <scope>NUCLEOTIDE SEQUENCE [LARGE SCALE GENOMIC DNA]</scope>
    <source>
        <strain evidence="1">05x7-T-G4-1.051#20</strain>
    </source>
</reference>
<dbReference type="PANTHER" id="PTHR33480">
    <property type="entry name" value="SET DOMAIN-CONTAINING PROTEIN-RELATED"/>
    <property type="match status" value="1"/>
</dbReference>
<dbReference type="AlphaFoldDB" id="K1S0U7"/>
<proteinExistence type="predicted"/>
<sequence>MEDEKTVRQLRRPARNTTTYKQWGAAKSQERISVQQKNRITAFQEVGMKRVQFCWARLPGLPKTMMWPVRREPGSTMDSEIQENIQEVLTGMKSDGVLKAIQSDNSLMSFGSAMLKRVGRGRLPNVRQKLRQLGRLLVSLRCLSTEAAVFTDFIKPKEFDRVVDAVKKISSNPSELTEKGCQKYSLPSLALKLGHSLKRLAEVIRGRTIRDGDDERRKDVENFILLHDTEWADKISNHARQTIAERKYNEPDILPLTCDIVKLNDFLLHEIVRLSELLLKDINAVNWRNLAMVVLCRITIFNKRRGGETSQMKLSAYVNRKTGEWKDAENLEIISTLSPIEKKLMDRLQLVEIVGKKNRKVPVLLTKDMWNALDLQQKDCHWSSSSKPFPVCCTIFQFWALKMLGFPQMDNKQSGFKES</sequence>
<organism evidence="1">
    <name type="scientific">Magallana gigas</name>
    <name type="common">Pacific oyster</name>
    <name type="synonym">Crassostrea gigas</name>
    <dbReference type="NCBI Taxonomy" id="29159"/>
    <lineage>
        <taxon>Eukaryota</taxon>
        <taxon>Metazoa</taxon>
        <taxon>Spiralia</taxon>
        <taxon>Lophotrochozoa</taxon>
        <taxon>Mollusca</taxon>
        <taxon>Bivalvia</taxon>
        <taxon>Autobranchia</taxon>
        <taxon>Pteriomorphia</taxon>
        <taxon>Ostreida</taxon>
        <taxon>Ostreoidea</taxon>
        <taxon>Ostreidae</taxon>
        <taxon>Magallana</taxon>
    </lineage>
</organism>